<organism evidence="1 2">
    <name type="scientific">Faecalicatena contorta</name>
    <dbReference type="NCBI Taxonomy" id="39482"/>
    <lineage>
        <taxon>Bacteria</taxon>
        <taxon>Bacillati</taxon>
        <taxon>Bacillota</taxon>
        <taxon>Clostridia</taxon>
        <taxon>Lachnospirales</taxon>
        <taxon>Lachnospiraceae</taxon>
        <taxon>Faecalicatena</taxon>
    </lineage>
</organism>
<proteinExistence type="predicted"/>
<sequence length="63" mass="7132">MSKWRVVRGINPNKYDALIDAGCRYMNSKAFPVIEELAAIIGLEEIPEEELCSEQVTEMEDGE</sequence>
<dbReference type="RefSeq" id="WP_055154635.1">
    <property type="nucleotide sequence ID" value="NZ_CYZU01000043.1"/>
</dbReference>
<dbReference type="STRING" id="39482.ERS852491_03737"/>
<protein>
    <submittedName>
        <fullName evidence="1">Uncharacterized protein</fullName>
    </submittedName>
</protein>
<name>A0A174J666_9FIRM</name>
<dbReference type="AlphaFoldDB" id="A0A174J666"/>
<gene>
    <name evidence="1" type="ORF">ERS852491_03737</name>
</gene>
<evidence type="ECO:0000313" key="1">
    <source>
        <dbReference type="EMBL" id="CUO92599.1"/>
    </source>
</evidence>
<evidence type="ECO:0000313" key="2">
    <source>
        <dbReference type="Proteomes" id="UP000095544"/>
    </source>
</evidence>
<dbReference type="Proteomes" id="UP000095544">
    <property type="component" value="Unassembled WGS sequence"/>
</dbReference>
<accession>A0A174J666</accession>
<dbReference type="EMBL" id="CYZU01000043">
    <property type="protein sequence ID" value="CUO92599.1"/>
    <property type="molecule type" value="Genomic_DNA"/>
</dbReference>
<reference evidence="1 2" key="1">
    <citation type="submission" date="2015-09" db="EMBL/GenBank/DDBJ databases">
        <authorList>
            <consortium name="Pathogen Informatics"/>
        </authorList>
    </citation>
    <scope>NUCLEOTIDE SEQUENCE [LARGE SCALE GENOMIC DNA]</scope>
    <source>
        <strain evidence="1 2">2789STDY5834876</strain>
    </source>
</reference>